<dbReference type="SMART" id="SM00849">
    <property type="entry name" value="Lactamase_B"/>
    <property type="match status" value="1"/>
</dbReference>
<dbReference type="GO" id="GO:0016787">
    <property type="term" value="F:hydrolase activity"/>
    <property type="evidence" value="ECO:0007669"/>
    <property type="project" value="UniProtKB-KW"/>
</dbReference>
<reference evidence="2 3" key="1">
    <citation type="journal article" date="2012" name="Environ. Microbiol.">
        <title>The genome of the ammonia-oxidizing Candidatus Nitrososphaera gargensis: insights into metabolic versatility and environmental adaptations.</title>
        <authorList>
            <person name="Spang A."/>
            <person name="Poehlein A."/>
            <person name="Offre P."/>
            <person name="Zumbragel S."/>
            <person name="Haider S."/>
            <person name="Rychlik N."/>
            <person name="Nowka B."/>
            <person name="Schmeisser C."/>
            <person name="Lebedeva E.V."/>
            <person name="Rattei T."/>
            <person name="Bohm C."/>
            <person name="Schmid M."/>
            <person name="Galushko A."/>
            <person name="Hatzenpichler R."/>
            <person name="Weinmaier T."/>
            <person name="Daniel R."/>
            <person name="Schleper C."/>
            <person name="Spieck E."/>
            <person name="Streit W."/>
            <person name="Wagner M."/>
        </authorList>
    </citation>
    <scope>NUCLEOTIDE SEQUENCE [LARGE SCALE GENOMIC DNA]</scope>
    <source>
        <strain evidence="3">Ga9.2</strain>
    </source>
</reference>
<dbReference type="SUPFAM" id="SSF56281">
    <property type="entry name" value="Metallo-hydrolase/oxidoreductase"/>
    <property type="match status" value="1"/>
</dbReference>
<dbReference type="InParanoid" id="K0I864"/>
<name>K0I864_NITGG</name>
<dbReference type="RefSeq" id="WP_015018002.1">
    <property type="nucleotide sequence ID" value="NC_018719.1"/>
</dbReference>
<organism evidence="2 3">
    <name type="scientific">Nitrososphaera gargensis (strain Ga9.2)</name>
    <dbReference type="NCBI Taxonomy" id="1237085"/>
    <lineage>
        <taxon>Archaea</taxon>
        <taxon>Nitrososphaerota</taxon>
        <taxon>Nitrososphaeria</taxon>
        <taxon>Nitrososphaerales</taxon>
        <taxon>Nitrososphaeraceae</taxon>
        <taxon>Nitrososphaera</taxon>
    </lineage>
</organism>
<dbReference type="EMBL" id="CP002408">
    <property type="protein sequence ID" value="AFU57456.1"/>
    <property type="molecule type" value="Genomic_DNA"/>
</dbReference>
<feature type="domain" description="Metallo-beta-lactamase" evidence="1">
    <location>
        <begin position="17"/>
        <end position="277"/>
    </location>
</feature>
<proteinExistence type="predicted"/>
<dbReference type="InterPro" id="IPR001279">
    <property type="entry name" value="Metallo-B-lactamas"/>
</dbReference>
<dbReference type="KEGG" id="nga:Ngar_c05130"/>
<dbReference type="PANTHER" id="PTHR43694">
    <property type="entry name" value="RIBONUCLEASE J"/>
    <property type="match status" value="1"/>
</dbReference>
<dbReference type="PANTHER" id="PTHR43694:SF1">
    <property type="entry name" value="RIBONUCLEASE J"/>
    <property type="match status" value="1"/>
</dbReference>
<dbReference type="BioCyc" id="CNIT1237085:G1324-511-MONOMER"/>
<dbReference type="OrthoDB" id="40950at2157"/>
<evidence type="ECO:0000313" key="2">
    <source>
        <dbReference type="EMBL" id="AFU57456.1"/>
    </source>
</evidence>
<dbReference type="Gene3D" id="3.60.15.10">
    <property type="entry name" value="Ribonuclease Z/Hydroxyacylglutathione hydrolase-like"/>
    <property type="match status" value="1"/>
</dbReference>
<dbReference type="GeneID" id="13796687"/>
<evidence type="ECO:0000259" key="1">
    <source>
        <dbReference type="SMART" id="SM00849"/>
    </source>
</evidence>
<sequence length="499" mass="57660">MTKDTKITFYGGIHEIGGNKFLVEDKGTRIFLDFGMQMGKVNDYFSEFLKPRALNGMGDLFEFGLLPKLKGLYRQDYAKHMGFGGKEETAFDALVLTHAHVDHAAYIHYLRPDIPVYCSEATKLILQGIEDTGGKDDYLTFKHNFRIYENKKGEMSRGKGEDYQEPRKISVFENAKKFSIDSIEVEPLAVDHSLPGVTGIILHTSKGSIGYTADIRYHGRRASDTERFVERCGNSDIDVLLCEGTRVEETFSATEFSVEQDVKTIVNKTKGLVVCTYPTRDLDRLLSFYNAAKESERDLVIDLKQAYLLKLFQTSDQWKNVFPKPDDKRIKVYLPRKSWGLVGRDDISRYWTEKQLLQDYDVWEREFVDYGNAVNYRDVSGKQKNYIFYCNDYQLQQLIDVRPIEGSSYIRSQTEPFDDEMELKEERVKRWIEHFGLITSEKDWIHTHVSGHGSGDQIKKVIEGTDAKSLVPIHTEHEEYHRKWHDNVVNAQWNGSIAL</sequence>
<dbReference type="AlphaFoldDB" id="K0I864"/>
<dbReference type="Pfam" id="PF12706">
    <property type="entry name" value="Lactamase_B_2"/>
    <property type="match status" value="1"/>
</dbReference>
<gene>
    <name evidence="2" type="ordered locus">Ngar_c05130</name>
</gene>
<keyword evidence="2" id="KW-0378">Hydrolase</keyword>
<dbReference type="STRING" id="1237085.Ngar_c05130"/>
<dbReference type="HOGENOM" id="CLU_031965_0_0_2"/>
<dbReference type="CDD" id="cd07732">
    <property type="entry name" value="metallo-hydrolase-like_MBL-fold"/>
    <property type="match status" value="1"/>
</dbReference>
<dbReference type="InterPro" id="IPR036866">
    <property type="entry name" value="RibonucZ/Hydroxyglut_hydro"/>
</dbReference>
<accession>K0I864</accession>
<keyword evidence="3" id="KW-1185">Reference proteome</keyword>
<evidence type="ECO:0000313" key="3">
    <source>
        <dbReference type="Proteomes" id="UP000008037"/>
    </source>
</evidence>
<protein>
    <submittedName>
        <fullName evidence="2">Hydrolase of the metallo-beta-lactamase superfamily</fullName>
    </submittedName>
</protein>
<dbReference type="Proteomes" id="UP000008037">
    <property type="component" value="Chromosome"/>
</dbReference>